<dbReference type="KEGG" id="alp:LPB137_08365"/>
<evidence type="ECO:0000313" key="2">
    <source>
        <dbReference type="EMBL" id="APW65868.1"/>
    </source>
</evidence>
<evidence type="ECO:0000256" key="1">
    <source>
        <dbReference type="SAM" id="MobiDB-lite"/>
    </source>
</evidence>
<feature type="region of interest" description="Disordered" evidence="1">
    <location>
        <begin position="399"/>
        <end position="418"/>
    </location>
</feature>
<dbReference type="AlphaFoldDB" id="A0A1P8KMW4"/>
<dbReference type="STRING" id="1850254.LPB137_08365"/>
<organism evidence="2 3">
    <name type="scientific">Poseidonibacter parvus</name>
    <dbReference type="NCBI Taxonomy" id="1850254"/>
    <lineage>
        <taxon>Bacteria</taxon>
        <taxon>Pseudomonadati</taxon>
        <taxon>Campylobacterota</taxon>
        <taxon>Epsilonproteobacteria</taxon>
        <taxon>Campylobacterales</taxon>
        <taxon>Arcobacteraceae</taxon>
        <taxon>Poseidonibacter</taxon>
    </lineage>
</organism>
<sequence>MSLLLNYKIIPRGETMKAKIILATVLLTSMLYADFTLEYKMDENMNQLVQYKDAQHVMITTGGEGEQASQLLLGDKRYMVMKQGSKSKYMDMDVMMEQMKQMSAKYGGMPGEVEEEESQVPDFKIVKKGESKTVAGIKGQVWTVEYEEEGKKEQLDLVVTDDDKVVDAVHKYMNVMTKFSEGSADEDDGLSSIMSIEKGYVTIAFEGMELLKFDDTGISDSVYALPASMNVDKKTEVSVKKPSLCPLVGSHGEAQQLLEMLKPEANGWKQLSSATCMNMMKTKIENAIYQKADYYIHINLSINIEDEKGMVAKYRINDMEIQNYKKGKIQGKRYQAAYLKKSKHDAMDIRLENAMLTMTTTRNDKVDLVEFSKAVFDLSKFVPVEKSKVTADDALKSLGGLFDGGASQSEENSKDTKTAEEMLKGLFEKYDKGVYDE</sequence>
<reference evidence="2 3" key="1">
    <citation type="submission" date="2017-01" db="EMBL/GenBank/DDBJ databases">
        <title>Genome sequencing of Arcobacter sp. LPB0137.</title>
        <authorList>
            <person name="Lee G.-W."/>
            <person name="Yi H."/>
        </authorList>
    </citation>
    <scope>NUCLEOTIDE SEQUENCE [LARGE SCALE GENOMIC DNA]</scope>
    <source>
        <strain evidence="2 3">LPB0137</strain>
    </source>
</reference>
<protein>
    <recommendedName>
        <fullName evidence="4">DUF4412 domain-containing protein</fullName>
    </recommendedName>
</protein>
<evidence type="ECO:0008006" key="4">
    <source>
        <dbReference type="Google" id="ProtNLM"/>
    </source>
</evidence>
<evidence type="ECO:0000313" key="3">
    <source>
        <dbReference type="Proteomes" id="UP000186074"/>
    </source>
</evidence>
<proteinExistence type="predicted"/>
<name>A0A1P8KMW4_9BACT</name>
<dbReference type="EMBL" id="CP019070">
    <property type="protein sequence ID" value="APW65868.1"/>
    <property type="molecule type" value="Genomic_DNA"/>
</dbReference>
<gene>
    <name evidence="2" type="ORF">LPB137_08365</name>
</gene>
<accession>A0A1P8KMW4</accession>
<dbReference type="Proteomes" id="UP000186074">
    <property type="component" value="Chromosome"/>
</dbReference>
<keyword evidence="3" id="KW-1185">Reference proteome</keyword>